<proteinExistence type="predicted"/>
<accession>A0ACB7TLC0</accession>
<protein>
    <submittedName>
        <fullName evidence="1">Uncharacterized protein</fullName>
    </submittedName>
</protein>
<organism evidence="1 2">
    <name type="scientific">Hyalomma asiaticum</name>
    <name type="common">Tick</name>
    <dbReference type="NCBI Taxonomy" id="266040"/>
    <lineage>
        <taxon>Eukaryota</taxon>
        <taxon>Metazoa</taxon>
        <taxon>Ecdysozoa</taxon>
        <taxon>Arthropoda</taxon>
        <taxon>Chelicerata</taxon>
        <taxon>Arachnida</taxon>
        <taxon>Acari</taxon>
        <taxon>Parasitiformes</taxon>
        <taxon>Ixodida</taxon>
        <taxon>Ixodoidea</taxon>
        <taxon>Ixodidae</taxon>
        <taxon>Hyalomminae</taxon>
        <taxon>Hyalomma</taxon>
    </lineage>
</organism>
<name>A0ACB7TLC0_HYAAI</name>
<gene>
    <name evidence="1" type="ORF">HPB50_021848</name>
</gene>
<comment type="caution">
    <text evidence="1">The sequence shown here is derived from an EMBL/GenBank/DDBJ whole genome shotgun (WGS) entry which is preliminary data.</text>
</comment>
<dbReference type="EMBL" id="CM023481">
    <property type="protein sequence ID" value="KAH6947863.1"/>
    <property type="molecule type" value="Genomic_DNA"/>
</dbReference>
<dbReference type="Proteomes" id="UP000821845">
    <property type="component" value="Chromosome 1"/>
</dbReference>
<evidence type="ECO:0000313" key="2">
    <source>
        <dbReference type="Proteomes" id="UP000821845"/>
    </source>
</evidence>
<evidence type="ECO:0000313" key="1">
    <source>
        <dbReference type="EMBL" id="KAH6947863.1"/>
    </source>
</evidence>
<sequence length="405" mass="45150">MEKMGVKSAVQLFSPALTAALSFTKDHEGHTCDANFANAGPIVEFMKNMCRWFTFMDVSDCKQHIHHNHRDTKEFSDPEDSRLHWLELLFLEYIEDRKATSAPQNFLTKETHHALVFTTVSNVECIRFLLQRGFNFVLARKFSSDPIESLFGTLRRSAGCNDMLDVSRALSGFEKMLKTGIVAASNTSSVHSSSSFFPSGNIVVSGKPSSMSSTSVPASSKRSAAATVSSAQQLLRELCTSTKPFRPTPHVAAISLIAGYISCAVTEKIEGRRCVSLVTKIKGSNIGALDGLIAHQERGALCYQTPELVRLLHALKRFLDILFSDRASLHKPMETCLASGVEVVVTWPVLLCDRCDQSQRRRLMELVCEKLMKPLFTNHAVDFTDKKTVTRLYQNKPFSCKFLKL</sequence>
<reference evidence="1" key="1">
    <citation type="submission" date="2020-05" db="EMBL/GenBank/DDBJ databases">
        <title>Large-scale comparative analyses of tick genomes elucidate their genetic diversity and vector capacities.</title>
        <authorList>
            <person name="Jia N."/>
            <person name="Wang J."/>
            <person name="Shi W."/>
            <person name="Du L."/>
            <person name="Sun Y."/>
            <person name="Zhan W."/>
            <person name="Jiang J."/>
            <person name="Wang Q."/>
            <person name="Zhang B."/>
            <person name="Ji P."/>
            <person name="Sakyi L.B."/>
            <person name="Cui X."/>
            <person name="Yuan T."/>
            <person name="Jiang B."/>
            <person name="Yang W."/>
            <person name="Lam T.T.-Y."/>
            <person name="Chang Q."/>
            <person name="Ding S."/>
            <person name="Wang X."/>
            <person name="Zhu J."/>
            <person name="Ruan X."/>
            <person name="Zhao L."/>
            <person name="Wei J."/>
            <person name="Que T."/>
            <person name="Du C."/>
            <person name="Cheng J."/>
            <person name="Dai P."/>
            <person name="Han X."/>
            <person name="Huang E."/>
            <person name="Gao Y."/>
            <person name="Liu J."/>
            <person name="Shao H."/>
            <person name="Ye R."/>
            <person name="Li L."/>
            <person name="Wei W."/>
            <person name="Wang X."/>
            <person name="Wang C."/>
            <person name="Yang T."/>
            <person name="Huo Q."/>
            <person name="Li W."/>
            <person name="Guo W."/>
            <person name="Chen H."/>
            <person name="Zhou L."/>
            <person name="Ni X."/>
            <person name="Tian J."/>
            <person name="Zhou Y."/>
            <person name="Sheng Y."/>
            <person name="Liu T."/>
            <person name="Pan Y."/>
            <person name="Xia L."/>
            <person name="Li J."/>
            <person name="Zhao F."/>
            <person name="Cao W."/>
        </authorList>
    </citation>
    <scope>NUCLEOTIDE SEQUENCE</scope>
    <source>
        <strain evidence="1">Hyas-2018</strain>
    </source>
</reference>
<keyword evidence="2" id="KW-1185">Reference proteome</keyword>